<proteinExistence type="predicted"/>
<evidence type="ECO:0000313" key="2">
    <source>
        <dbReference type="EMBL" id="GBO28504.1"/>
    </source>
</evidence>
<sequence length="124" mass="14132">MIFEIILSLEQKKIIKLFCIDCRHSNQAAIMVSMFYRRNFSANMAKRLFPSCKSNNPSPHYPKKKTWHSLPSDHVTLDLGPSKYVPLGPVPSVPVFRFGSDRSDPDLADASDYQDPSRSERCIT</sequence>
<evidence type="ECO:0000256" key="1">
    <source>
        <dbReference type="SAM" id="MobiDB-lite"/>
    </source>
</evidence>
<protein>
    <submittedName>
        <fullName evidence="2">Uncharacterized protein</fullName>
    </submittedName>
</protein>
<keyword evidence="3" id="KW-1185">Reference proteome</keyword>
<accession>A0A4Y2VWA1</accession>
<name>A0A4Y2VWA1_ARAVE</name>
<dbReference type="EMBL" id="BGPR01051589">
    <property type="protein sequence ID" value="GBO28504.1"/>
    <property type="molecule type" value="Genomic_DNA"/>
</dbReference>
<dbReference type="Proteomes" id="UP000499080">
    <property type="component" value="Unassembled WGS sequence"/>
</dbReference>
<dbReference type="AlphaFoldDB" id="A0A4Y2VWA1"/>
<reference evidence="2 3" key="1">
    <citation type="journal article" date="2019" name="Sci. Rep.">
        <title>Orb-weaving spider Araneus ventricosus genome elucidates the spidroin gene catalogue.</title>
        <authorList>
            <person name="Kono N."/>
            <person name="Nakamura H."/>
            <person name="Ohtoshi R."/>
            <person name="Moran D.A.P."/>
            <person name="Shinohara A."/>
            <person name="Yoshida Y."/>
            <person name="Fujiwara M."/>
            <person name="Mori M."/>
            <person name="Tomita M."/>
            <person name="Arakawa K."/>
        </authorList>
    </citation>
    <scope>NUCLEOTIDE SEQUENCE [LARGE SCALE GENOMIC DNA]</scope>
</reference>
<feature type="compositionally biased region" description="Basic and acidic residues" evidence="1">
    <location>
        <begin position="115"/>
        <end position="124"/>
    </location>
</feature>
<organism evidence="2 3">
    <name type="scientific">Araneus ventricosus</name>
    <name type="common">Orbweaver spider</name>
    <name type="synonym">Epeira ventricosa</name>
    <dbReference type="NCBI Taxonomy" id="182803"/>
    <lineage>
        <taxon>Eukaryota</taxon>
        <taxon>Metazoa</taxon>
        <taxon>Ecdysozoa</taxon>
        <taxon>Arthropoda</taxon>
        <taxon>Chelicerata</taxon>
        <taxon>Arachnida</taxon>
        <taxon>Araneae</taxon>
        <taxon>Araneomorphae</taxon>
        <taxon>Entelegynae</taxon>
        <taxon>Araneoidea</taxon>
        <taxon>Araneidae</taxon>
        <taxon>Araneus</taxon>
    </lineage>
</organism>
<comment type="caution">
    <text evidence="2">The sequence shown here is derived from an EMBL/GenBank/DDBJ whole genome shotgun (WGS) entry which is preliminary data.</text>
</comment>
<evidence type="ECO:0000313" key="3">
    <source>
        <dbReference type="Proteomes" id="UP000499080"/>
    </source>
</evidence>
<gene>
    <name evidence="2" type="ORF">AVEN_235854_1</name>
</gene>
<feature type="region of interest" description="Disordered" evidence="1">
    <location>
        <begin position="98"/>
        <end position="124"/>
    </location>
</feature>